<feature type="compositionally biased region" description="Low complexity" evidence="1">
    <location>
        <begin position="132"/>
        <end position="148"/>
    </location>
</feature>
<evidence type="ECO:0000313" key="3">
    <source>
        <dbReference type="WBParaSite" id="Csp11.Scaffold630.g21203.t1"/>
    </source>
</evidence>
<evidence type="ECO:0000256" key="1">
    <source>
        <dbReference type="SAM" id="MobiDB-lite"/>
    </source>
</evidence>
<dbReference type="Proteomes" id="UP000095282">
    <property type="component" value="Unplaced"/>
</dbReference>
<organism evidence="2 3">
    <name type="scientific">Caenorhabditis tropicalis</name>
    <dbReference type="NCBI Taxonomy" id="1561998"/>
    <lineage>
        <taxon>Eukaryota</taxon>
        <taxon>Metazoa</taxon>
        <taxon>Ecdysozoa</taxon>
        <taxon>Nematoda</taxon>
        <taxon>Chromadorea</taxon>
        <taxon>Rhabditida</taxon>
        <taxon>Rhabditina</taxon>
        <taxon>Rhabditomorpha</taxon>
        <taxon>Rhabditoidea</taxon>
        <taxon>Rhabditidae</taxon>
        <taxon>Peloderinae</taxon>
        <taxon>Caenorhabditis</taxon>
    </lineage>
</organism>
<protein>
    <submittedName>
        <fullName evidence="3">Uncharacterized protein</fullName>
    </submittedName>
</protein>
<feature type="region of interest" description="Disordered" evidence="1">
    <location>
        <begin position="1"/>
        <end position="28"/>
    </location>
</feature>
<keyword evidence="2" id="KW-1185">Reference proteome</keyword>
<dbReference type="eggNOG" id="ENOG502THFM">
    <property type="taxonomic scope" value="Eukaryota"/>
</dbReference>
<proteinExistence type="predicted"/>
<dbReference type="AlphaFoldDB" id="A0A1I7V0K5"/>
<feature type="compositionally biased region" description="Basic and acidic residues" evidence="1">
    <location>
        <begin position="7"/>
        <end position="16"/>
    </location>
</feature>
<name>A0A1I7V0K5_9PELO</name>
<sequence>MPFFGNKKNDKKEKLSEAPSYPKQAAVPPPQIAHYPAATYPQGNFVQQNDQFYFTSAGQPLQSAPNTTTVAFARTDLPGAYENFCEGFLDGPDFSNRVPDRNIPPAPGSFYFYSHGNGPSSSFAPPYPGSMAGPSQAPNASSAPSSGNLPPPPTYEQVLSQEVKEKL</sequence>
<accession>A0A1I7V0K5</accession>
<dbReference type="WBParaSite" id="Csp11.Scaffold630.g21203.t1">
    <property type="protein sequence ID" value="Csp11.Scaffold630.g21203.t1"/>
    <property type="gene ID" value="Csp11.Scaffold630.g21203"/>
</dbReference>
<feature type="region of interest" description="Disordered" evidence="1">
    <location>
        <begin position="122"/>
        <end position="167"/>
    </location>
</feature>
<reference evidence="3" key="1">
    <citation type="submission" date="2016-11" db="UniProtKB">
        <authorList>
            <consortium name="WormBaseParasite"/>
        </authorList>
    </citation>
    <scope>IDENTIFICATION</scope>
</reference>
<evidence type="ECO:0000313" key="2">
    <source>
        <dbReference type="Proteomes" id="UP000095282"/>
    </source>
</evidence>